<protein>
    <submittedName>
        <fullName evidence="1">Unnamed protein product</fullName>
    </submittedName>
</protein>
<accession>A0A9W6U903</accession>
<dbReference type="AlphaFoldDB" id="A0A9W6U903"/>
<gene>
    <name evidence="1" type="ORF">Plil01_001156300</name>
</gene>
<sequence length="85" mass="9704">MSNQADKVISDFISYFTQISIILKSKKEVDRFVKKYLSAGLRETIDNIINDLNNRITPLKSTSTINEDSLIMYLVIRSINSLASF</sequence>
<reference evidence="1" key="1">
    <citation type="submission" date="2023-04" db="EMBL/GenBank/DDBJ databases">
        <title>Phytophthora lilii NBRC 32176.</title>
        <authorList>
            <person name="Ichikawa N."/>
            <person name="Sato H."/>
            <person name="Tonouchi N."/>
        </authorList>
    </citation>
    <scope>NUCLEOTIDE SEQUENCE</scope>
    <source>
        <strain evidence="1">NBRC 32176</strain>
    </source>
</reference>
<comment type="caution">
    <text evidence="1">The sequence shown here is derived from an EMBL/GenBank/DDBJ whole genome shotgun (WGS) entry which is preliminary data.</text>
</comment>
<organism evidence="1 2">
    <name type="scientific">Phytophthora lilii</name>
    <dbReference type="NCBI Taxonomy" id="2077276"/>
    <lineage>
        <taxon>Eukaryota</taxon>
        <taxon>Sar</taxon>
        <taxon>Stramenopiles</taxon>
        <taxon>Oomycota</taxon>
        <taxon>Peronosporomycetes</taxon>
        <taxon>Peronosporales</taxon>
        <taxon>Peronosporaceae</taxon>
        <taxon>Phytophthora</taxon>
    </lineage>
</organism>
<name>A0A9W6U903_9STRA</name>
<dbReference type="Proteomes" id="UP001165083">
    <property type="component" value="Unassembled WGS sequence"/>
</dbReference>
<keyword evidence="2" id="KW-1185">Reference proteome</keyword>
<evidence type="ECO:0000313" key="1">
    <source>
        <dbReference type="EMBL" id="GMF27608.1"/>
    </source>
</evidence>
<proteinExistence type="predicted"/>
<evidence type="ECO:0000313" key="2">
    <source>
        <dbReference type="Proteomes" id="UP001165083"/>
    </source>
</evidence>
<dbReference type="EMBL" id="BSXW01000668">
    <property type="protein sequence ID" value="GMF27608.1"/>
    <property type="molecule type" value="Genomic_DNA"/>
</dbReference>